<feature type="transmembrane region" description="Helical" evidence="11">
    <location>
        <begin position="95"/>
        <end position="120"/>
    </location>
</feature>
<organism evidence="13 14">
    <name type="scientific">Aspergillus oryzae</name>
    <name type="common">Yellow koji mold</name>
    <dbReference type="NCBI Taxonomy" id="5062"/>
    <lineage>
        <taxon>Eukaryota</taxon>
        <taxon>Fungi</taxon>
        <taxon>Dikarya</taxon>
        <taxon>Ascomycota</taxon>
        <taxon>Pezizomycotina</taxon>
        <taxon>Eurotiomycetes</taxon>
        <taxon>Eurotiomycetidae</taxon>
        <taxon>Eurotiales</taxon>
        <taxon>Aspergillaceae</taxon>
        <taxon>Aspergillus</taxon>
        <taxon>Aspergillus subgen. Circumdati</taxon>
    </lineage>
</organism>
<comment type="similarity">
    <text evidence="2 9">Belongs to the eukaryotic ribosomal protein eL36 family.</text>
</comment>
<evidence type="ECO:0000256" key="7">
    <source>
        <dbReference type="ARBA" id="ARBA00023274"/>
    </source>
</evidence>
<reference evidence="13 14" key="1">
    <citation type="submission" date="2016-10" db="EMBL/GenBank/DDBJ databases">
        <title>Genome sequencing of Aspergillus oryzae BCC7051.</title>
        <authorList>
            <person name="Thammarongtham C."/>
            <person name="Vorapreeda T."/>
            <person name="Nookaew I."/>
            <person name="Srisuk T."/>
            <person name="Land M."/>
            <person name="Jeennor S."/>
            <person name="Laoteng K."/>
        </authorList>
    </citation>
    <scope>NUCLEOTIDE SEQUENCE [LARGE SCALE GENOMIC DNA]</scope>
    <source>
        <strain evidence="13 14">BCC7051</strain>
    </source>
</reference>
<dbReference type="Pfam" id="PF20684">
    <property type="entry name" value="Fung_rhodopsin"/>
    <property type="match status" value="1"/>
</dbReference>
<sequence>MAVASIGGKYPHQISLANACQIIYGPIIFITKLSILLLFLRVFAPSFRGTTYFLIQLLIWLNFLFYFADTILKIFECTPRSKIWDEHVPGHCININGPILAASIFNVVSDFLILLLPIVCVWRLQMTFKKKICTSAVFVAGIFGCISSVMRLVVSIPNSTATDNTFVWFPEFLWTAAEITSGIIASCLPALPTFLRHFFQKTRYFFSEPVMTSSGSSYIASKKTVEAKRFPAQHRRNVSLTDLLPGDNLEMLSRGNRSGKTYETTCYTTVEASPVEKGRDDHSKVGDSPNRGILKTVEVDVESGPEQTGINTRSWSQAKEDANPDREQALSKALTLATHCRLSQPKPCKVHRASIRTETPIDFDTLTNHVAKPVQPSRWPRNAPELWSKTTPLNTPKTRVSRTKGQSSRRTAFVRDIAREVVGLAPYERRIIELLRNTQDKRARKLAKKRLGTFGRGKRKVEDMQRVIAESRRVTGH</sequence>
<comment type="subcellular location">
    <subcellularLocation>
        <location evidence="1">Membrane</location>
        <topology evidence="1">Multi-pass membrane protein</topology>
    </subcellularLocation>
</comment>
<evidence type="ECO:0000256" key="2">
    <source>
        <dbReference type="ARBA" id="ARBA00006509"/>
    </source>
</evidence>
<dbReference type="GO" id="GO:0005840">
    <property type="term" value="C:ribosome"/>
    <property type="evidence" value="ECO:0007669"/>
    <property type="project" value="UniProtKB-KW"/>
</dbReference>
<evidence type="ECO:0000256" key="6">
    <source>
        <dbReference type="ARBA" id="ARBA00023136"/>
    </source>
</evidence>
<dbReference type="GO" id="GO:1990904">
    <property type="term" value="C:ribonucleoprotein complex"/>
    <property type="evidence" value="ECO:0007669"/>
    <property type="project" value="UniProtKB-KW"/>
</dbReference>
<accession>A0A1S9DZK6</accession>
<dbReference type="InterPro" id="IPR000509">
    <property type="entry name" value="Ribosomal_eL36"/>
</dbReference>
<feature type="compositionally biased region" description="Polar residues" evidence="10">
    <location>
        <begin position="305"/>
        <end position="317"/>
    </location>
</feature>
<comment type="caution">
    <text evidence="13">The sequence shown here is derived from an EMBL/GenBank/DDBJ whole genome shotgun (WGS) entry which is preliminary data.</text>
</comment>
<gene>
    <name evidence="13" type="ORF">OAory_01029510</name>
</gene>
<evidence type="ECO:0000256" key="9">
    <source>
        <dbReference type="RuleBase" id="RU000665"/>
    </source>
</evidence>
<dbReference type="VEuPathDB" id="FungiDB:AO090023000830"/>
<keyword evidence="5 11" id="KW-1133">Transmembrane helix</keyword>
<dbReference type="PANTHER" id="PTHR33048">
    <property type="entry name" value="PTH11-LIKE INTEGRAL MEMBRANE PROTEIN (AFU_ORTHOLOGUE AFUA_5G11245)"/>
    <property type="match status" value="1"/>
</dbReference>
<evidence type="ECO:0000256" key="11">
    <source>
        <dbReference type="SAM" id="Phobius"/>
    </source>
</evidence>
<dbReference type="AlphaFoldDB" id="A0A1S9DZK6"/>
<dbReference type="Gene3D" id="1.10.10.1760">
    <property type="entry name" value="60S ribosomal protein L36"/>
    <property type="match status" value="1"/>
</dbReference>
<evidence type="ECO:0000256" key="3">
    <source>
        <dbReference type="ARBA" id="ARBA00022692"/>
    </source>
</evidence>
<evidence type="ECO:0000313" key="13">
    <source>
        <dbReference type="EMBL" id="OOO14356.1"/>
    </source>
</evidence>
<feature type="region of interest" description="Disordered" evidence="10">
    <location>
        <begin position="302"/>
        <end position="322"/>
    </location>
</feature>
<evidence type="ECO:0000313" key="14">
    <source>
        <dbReference type="Proteomes" id="UP000190312"/>
    </source>
</evidence>
<dbReference type="Pfam" id="PF01158">
    <property type="entry name" value="Ribosomal_L36e"/>
    <property type="match status" value="1"/>
</dbReference>
<keyword evidence="3 11" id="KW-0812">Transmembrane</keyword>
<evidence type="ECO:0000259" key="12">
    <source>
        <dbReference type="Pfam" id="PF20684"/>
    </source>
</evidence>
<evidence type="ECO:0000256" key="10">
    <source>
        <dbReference type="SAM" id="MobiDB-lite"/>
    </source>
</evidence>
<dbReference type="GO" id="GO:0016020">
    <property type="term" value="C:membrane"/>
    <property type="evidence" value="ECO:0007669"/>
    <property type="project" value="UniProtKB-SubCell"/>
</dbReference>
<evidence type="ECO:0000256" key="8">
    <source>
        <dbReference type="ARBA" id="ARBA00038359"/>
    </source>
</evidence>
<dbReference type="VEuPathDB" id="FungiDB:AO090003000033"/>
<dbReference type="FunFam" id="1.10.10.1760:FF:000003">
    <property type="entry name" value="60S ribosomal protein L36"/>
    <property type="match status" value="1"/>
</dbReference>
<evidence type="ECO:0000256" key="1">
    <source>
        <dbReference type="ARBA" id="ARBA00004141"/>
    </source>
</evidence>
<dbReference type="eggNOG" id="KOG3452">
    <property type="taxonomic scope" value="Eukaryota"/>
</dbReference>
<feature type="transmembrane region" description="Helical" evidence="11">
    <location>
        <begin position="52"/>
        <end position="75"/>
    </location>
</feature>
<keyword evidence="6 11" id="KW-0472">Membrane</keyword>
<comment type="similarity">
    <text evidence="8">Belongs to the SAT4 family.</text>
</comment>
<dbReference type="EMBL" id="MKZY01000001">
    <property type="protein sequence ID" value="OOO14356.1"/>
    <property type="molecule type" value="Genomic_DNA"/>
</dbReference>
<dbReference type="InterPro" id="IPR052337">
    <property type="entry name" value="SAT4-like"/>
</dbReference>
<dbReference type="Proteomes" id="UP000190312">
    <property type="component" value="Unassembled WGS sequence"/>
</dbReference>
<feature type="region of interest" description="Disordered" evidence="10">
    <location>
        <begin position="374"/>
        <end position="407"/>
    </location>
</feature>
<dbReference type="InterPro" id="IPR038097">
    <property type="entry name" value="Ribosomal_eL36_sf"/>
</dbReference>
<evidence type="ECO:0000256" key="4">
    <source>
        <dbReference type="ARBA" id="ARBA00022980"/>
    </source>
</evidence>
<keyword evidence="4 9" id="KW-0689">Ribosomal protein</keyword>
<keyword evidence="7 9" id="KW-0687">Ribonucleoprotein</keyword>
<dbReference type="InterPro" id="IPR049326">
    <property type="entry name" value="Rhodopsin_dom_fungi"/>
</dbReference>
<proteinExistence type="inferred from homology"/>
<dbReference type="PANTHER" id="PTHR33048:SF160">
    <property type="entry name" value="SAT4 FAMILY MEMBRANE PROTEIN"/>
    <property type="match status" value="1"/>
</dbReference>
<dbReference type="GO" id="GO:0006412">
    <property type="term" value="P:translation"/>
    <property type="evidence" value="ECO:0007669"/>
    <property type="project" value="InterPro"/>
</dbReference>
<evidence type="ECO:0000256" key="5">
    <source>
        <dbReference type="ARBA" id="ARBA00022989"/>
    </source>
</evidence>
<feature type="compositionally biased region" description="Polar residues" evidence="10">
    <location>
        <begin position="388"/>
        <end position="407"/>
    </location>
</feature>
<dbReference type="OrthoDB" id="5342292at2759"/>
<name>A0A1S9DZK6_ASPOZ</name>
<protein>
    <recommendedName>
        <fullName evidence="9">60S ribosomal protein L36</fullName>
    </recommendedName>
</protein>
<feature type="transmembrane region" description="Helical" evidence="11">
    <location>
        <begin position="22"/>
        <end position="40"/>
    </location>
</feature>
<feature type="transmembrane region" description="Helical" evidence="11">
    <location>
        <begin position="173"/>
        <end position="195"/>
    </location>
</feature>
<feature type="transmembrane region" description="Helical" evidence="11">
    <location>
        <begin position="132"/>
        <end position="153"/>
    </location>
</feature>
<dbReference type="PROSITE" id="PS01190">
    <property type="entry name" value="RIBOSOMAL_L36E"/>
    <property type="match status" value="1"/>
</dbReference>
<feature type="domain" description="Rhodopsin" evidence="12">
    <location>
        <begin position="17"/>
        <end position="196"/>
    </location>
</feature>
<dbReference type="GO" id="GO:0003735">
    <property type="term" value="F:structural constituent of ribosome"/>
    <property type="evidence" value="ECO:0007669"/>
    <property type="project" value="InterPro"/>
</dbReference>